<dbReference type="SUPFAM" id="SSF57667">
    <property type="entry name" value="beta-beta-alpha zinc fingers"/>
    <property type="match status" value="1"/>
</dbReference>
<evidence type="ECO:0000256" key="6">
    <source>
        <dbReference type="ARBA" id="ARBA00023163"/>
    </source>
</evidence>
<dbReference type="PROSITE" id="PS00028">
    <property type="entry name" value="ZINC_FINGER_C2H2_1"/>
    <property type="match status" value="1"/>
</dbReference>
<proteinExistence type="predicted"/>
<keyword evidence="12" id="KW-1185">Reference proteome</keyword>
<comment type="caution">
    <text evidence="11">The sequence shown here is derived from an EMBL/GenBank/DDBJ whole genome shotgun (WGS) entry which is preliminary data.</text>
</comment>
<evidence type="ECO:0000256" key="3">
    <source>
        <dbReference type="ARBA" id="ARBA00022771"/>
    </source>
</evidence>
<dbReference type="InterPro" id="IPR052426">
    <property type="entry name" value="Plant_dev_regulator"/>
</dbReference>
<evidence type="ECO:0000256" key="9">
    <source>
        <dbReference type="SAM" id="MobiDB-lite"/>
    </source>
</evidence>
<evidence type="ECO:0000256" key="5">
    <source>
        <dbReference type="ARBA" id="ARBA00023015"/>
    </source>
</evidence>
<keyword evidence="6" id="KW-0804">Transcription</keyword>
<comment type="subcellular location">
    <subcellularLocation>
        <location evidence="1">Nucleus</location>
    </subcellularLocation>
</comment>
<gene>
    <name evidence="11" type="ORF">V6N11_036331</name>
</gene>
<dbReference type="PANTHER" id="PTHR45801">
    <property type="entry name" value="OS07G0101800 PROTEIN"/>
    <property type="match status" value="1"/>
</dbReference>
<dbReference type="InterPro" id="IPR013087">
    <property type="entry name" value="Znf_C2H2_type"/>
</dbReference>
<keyword evidence="2" id="KW-0479">Metal-binding</keyword>
<feature type="domain" description="C2H2-type" evidence="10">
    <location>
        <begin position="38"/>
        <end position="65"/>
    </location>
</feature>
<feature type="region of interest" description="Disordered" evidence="9">
    <location>
        <begin position="66"/>
        <end position="90"/>
    </location>
</feature>
<evidence type="ECO:0000256" key="2">
    <source>
        <dbReference type="ARBA" id="ARBA00022723"/>
    </source>
</evidence>
<evidence type="ECO:0000259" key="10">
    <source>
        <dbReference type="PROSITE" id="PS50157"/>
    </source>
</evidence>
<organism evidence="11 12">
    <name type="scientific">Hibiscus sabdariffa</name>
    <name type="common">roselle</name>
    <dbReference type="NCBI Taxonomy" id="183260"/>
    <lineage>
        <taxon>Eukaryota</taxon>
        <taxon>Viridiplantae</taxon>
        <taxon>Streptophyta</taxon>
        <taxon>Embryophyta</taxon>
        <taxon>Tracheophyta</taxon>
        <taxon>Spermatophyta</taxon>
        <taxon>Magnoliopsida</taxon>
        <taxon>eudicotyledons</taxon>
        <taxon>Gunneridae</taxon>
        <taxon>Pentapetalae</taxon>
        <taxon>rosids</taxon>
        <taxon>malvids</taxon>
        <taxon>Malvales</taxon>
        <taxon>Malvaceae</taxon>
        <taxon>Malvoideae</taxon>
        <taxon>Hibiscus</taxon>
    </lineage>
</organism>
<dbReference type="EMBL" id="JBBPBN010000024">
    <property type="protein sequence ID" value="KAK9009806.1"/>
    <property type="molecule type" value="Genomic_DNA"/>
</dbReference>
<dbReference type="Proteomes" id="UP001396334">
    <property type="component" value="Unassembled WGS sequence"/>
</dbReference>
<evidence type="ECO:0000256" key="1">
    <source>
        <dbReference type="ARBA" id="ARBA00004123"/>
    </source>
</evidence>
<dbReference type="PROSITE" id="PS50157">
    <property type="entry name" value="ZINC_FINGER_C2H2_2"/>
    <property type="match status" value="1"/>
</dbReference>
<dbReference type="Gene3D" id="3.30.160.60">
    <property type="entry name" value="Classic Zinc Finger"/>
    <property type="match status" value="1"/>
</dbReference>
<keyword evidence="5" id="KW-0805">Transcription regulation</keyword>
<evidence type="ECO:0000256" key="8">
    <source>
        <dbReference type="PROSITE-ProRule" id="PRU00042"/>
    </source>
</evidence>
<accession>A0ABR2RA37</accession>
<name>A0ABR2RA37_9ROSI</name>
<reference evidence="11 12" key="1">
    <citation type="journal article" date="2024" name="G3 (Bethesda)">
        <title>Genome assembly of Hibiscus sabdariffa L. provides insights into metabolisms of medicinal natural products.</title>
        <authorList>
            <person name="Kim T."/>
        </authorList>
    </citation>
    <scope>NUCLEOTIDE SEQUENCE [LARGE SCALE GENOMIC DNA]</scope>
    <source>
        <strain evidence="11">TK-2024</strain>
        <tissue evidence="11">Old leaves</tissue>
    </source>
</reference>
<evidence type="ECO:0000313" key="12">
    <source>
        <dbReference type="Proteomes" id="UP001396334"/>
    </source>
</evidence>
<dbReference type="InterPro" id="IPR036236">
    <property type="entry name" value="Znf_C2H2_sf"/>
</dbReference>
<evidence type="ECO:0000313" key="11">
    <source>
        <dbReference type="EMBL" id="KAK9009806.1"/>
    </source>
</evidence>
<evidence type="ECO:0000256" key="4">
    <source>
        <dbReference type="ARBA" id="ARBA00022833"/>
    </source>
</evidence>
<dbReference type="SMART" id="SM00355">
    <property type="entry name" value="ZnF_C2H2"/>
    <property type="match status" value="1"/>
</dbReference>
<feature type="compositionally biased region" description="Low complexity" evidence="9">
    <location>
        <begin position="76"/>
        <end position="90"/>
    </location>
</feature>
<keyword evidence="3 8" id="KW-0863">Zinc-finger</keyword>
<dbReference type="Pfam" id="PF13912">
    <property type="entry name" value="zf-C2H2_6"/>
    <property type="match status" value="1"/>
</dbReference>
<sequence length="203" mass="22356">MWCPKVQPPEPDDDSWEVRAFAEDTGNAMGTTWPPRSYTCTFCRREFRSAQALGGHMNVHRRDRARLHQPPPDAPNSPSATTTTATNSSSTLLIPTQEFATNGGLCLLYQIHNPNGVLTSAPPMNAWSISPYPPFNLMAAAPTSINIPVPTPALNSSSSSTTMSGDENYITGSNCKETSIEELDLELRLGHRRPTTSWKKRRQ</sequence>
<dbReference type="PANTHER" id="PTHR45801:SF5">
    <property type="entry name" value="OS05G0286100 PROTEIN"/>
    <property type="match status" value="1"/>
</dbReference>
<keyword evidence="4" id="KW-0862">Zinc</keyword>
<keyword evidence="7" id="KW-0539">Nucleus</keyword>
<evidence type="ECO:0000256" key="7">
    <source>
        <dbReference type="ARBA" id="ARBA00023242"/>
    </source>
</evidence>
<protein>
    <recommendedName>
        <fullName evidence="10">C2H2-type domain-containing protein</fullName>
    </recommendedName>
</protein>